<dbReference type="GO" id="GO:0009086">
    <property type="term" value="P:methionine biosynthetic process"/>
    <property type="evidence" value="ECO:0007669"/>
    <property type="project" value="TreeGrafter"/>
</dbReference>
<evidence type="ECO:0000313" key="7">
    <source>
        <dbReference type="EMBL" id="SVA57247.1"/>
    </source>
</evidence>
<name>A0A381WZA5_9ZZZZ</name>
<protein>
    <submittedName>
        <fullName evidence="7">Uncharacterized protein</fullName>
    </submittedName>
</protein>
<keyword evidence="4" id="KW-0285">Flavoprotein</keyword>
<proteinExistence type="inferred from homology"/>
<gene>
    <name evidence="7" type="ORF">METZ01_LOCUS110101</name>
</gene>
<dbReference type="InterPro" id="IPR003171">
    <property type="entry name" value="Mehydrof_redctse-like"/>
</dbReference>
<accession>A0A381WZA5</accession>
<evidence type="ECO:0000256" key="1">
    <source>
        <dbReference type="ARBA" id="ARBA00001974"/>
    </source>
</evidence>
<evidence type="ECO:0000256" key="3">
    <source>
        <dbReference type="ARBA" id="ARBA00006743"/>
    </source>
</evidence>
<dbReference type="UniPathway" id="UPA00193"/>
<evidence type="ECO:0000256" key="6">
    <source>
        <dbReference type="ARBA" id="ARBA00023002"/>
    </source>
</evidence>
<dbReference type="PANTHER" id="PTHR45754:SF3">
    <property type="entry name" value="METHYLENETETRAHYDROFOLATE REDUCTASE (NADPH)"/>
    <property type="match status" value="1"/>
</dbReference>
<evidence type="ECO:0000256" key="4">
    <source>
        <dbReference type="ARBA" id="ARBA00022630"/>
    </source>
</evidence>
<dbReference type="PANTHER" id="PTHR45754">
    <property type="entry name" value="METHYLENETETRAHYDROFOLATE REDUCTASE"/>
    <property type="match status" value="1"/>
</dbReference>
<comment type="similarity">
    <text evidence="3">Belongs to the methylenetetrahydrofolate reductase family.</text>
</comment>
<evidence type="ECO:0000256" key="5">
    <source>
        <dbReference type="ARBA" id="ARBA00022827"/>
    </source>
</evidence>
<dbReference type="GO" id="GO:0035999">
    <property type="term" value="P:tetrahydrofolate interconversion"/>
    <property type="evidence" value="ECO:0007669"/>
    <property type="project" value="UniProtKB-UniPathway"/>
</dbReference>
<dbReference type="GO" id="GO:0005829">
    <property type="term" value="C:cytosol"/>
    <property type="evidence" value="ECO:0007669"/>
    <property type="project" value="TreeGrafter"/>
</dbReference>
<evidence type="ECO:0000256" key="2">
    <source>
        <dbReference type="ARBA" id="ARBA00004777"/>
    </source>
</evidence>
<dbReference type="GO" id="GO:0071949">
    <property type="term" value="F:FAD binding"/>
    <property type="evidence" value="ECO:0007669"/>
    <property type="project" value="TreeGrafter"/>
</dbReference>
<dbReference type="SUPFAM" id="SSF51730">
    <property type="entry name" value="FAD-linked oxidoreductase"/>
    <property type="match status" value="1"/>
</dbReference>
<comment type="cofactor">
    <cofactor evidence="1">
        <name>FAD</name>
        <dbReference type="ChEBI" id="CHEBI:57692"/>
    </cofactor>
</comment>
<dbReference type="Pfam" id="PF02219">
    <property type="entry name" value="MTHFR"/>
    <property type="match status" value="1"/>
</dbReference>
<organism evidence="7">
    <name type="scientific">marine metagenome</name>
    <dbReference type="NCBI Taxonomy" id="408172"/>
    <lineage>
        <taxon>unclassified sequences</taxon>
        <taxon>metagenomes</taxon>
        <taxon>ecological metagenomes</taxon>
    </lineage>
</organism>
<dbReference type="InterPro" id="IPR029041">
    <property type="entry name" value="FAD-linked_oxidoreductase-like"/>
</dbReference>
<dbReference type="GO" id="GO:0004489">
    <property type="term" value="F:methylenetetrahydrofolate reductase [NAD(P)H] activity"/>
    <property type="evidence" value="ECO:0007669"/>
    <property type="project" value="InterPro"/>
</dbReference>
<comment type="pathway">
    <text evidence="2">One-carbon metabolism; tetrahydrofolate interconversion.</text>
</comment>
<reference evidence="7" key="1">
    <citation type="submission" date="2018-05" db="EMBL/GenBank/DDBJ databases">
        <authorList>
            <person name="Lanie J.A."/>
            <person name="Ng W.-L."/>
            <person name="Kazmierczak K.M."/>
            <person name="Andrzejewski T.M."/>
            <person name="Davidsen T.M."/>
            <person name="Wayne K.J."/>
            <person name="Tettelin H."/>
            <person name="Glass J.I."/>
            <person name="Rusch D."/>
            <person name="Podicherti R."/>
            <person name="Tsui H.-C.T."/>
            <person name="Winkler M.E."/>
        </authorList>
    </citation>
    <scope>NUCLEOTIDE SEQUENCE</scope>
</reference>
<keyword evidence="6" id="KW-0560">Oxidoreductase</keyword>
<keyword evidence="5" id="KW-0274">FAD</keyword>
<dbReference type="Gene3D" id="3.20.20.220">
    <property type="match status" value="1"/>
</dbReference>
<dbReference type="CDD" id="cd00537">
    <property type="entry name" value="MTHFR"/>
    <property type="match status" value="1"/>
</dbReference>
<dbReference type="AlphaFoldDB" id="A0A381WZA5"/>
<sequence length="281" mass="30503">MANRFVVTSELVPPKGTNLDTLLQTARSLEKYVDAFNVTDSHAAHMSLSPIAAAHTLITEGFEPILQMVTRDRNRIAIQSDMLGASLLGITNLVCMGGDPPNVGDHPHAKPVFDLSTAELIHAAFTLNSGNDEVGHKLSQSTDFHIGAVVNPGSSDLGTEIKRMEEKVEAGATFFQTQAIYDVRSFVDFINSIEHLNVTIIAGVMPIKSVKMAEYANNNIPGIHIPDWMIQRIANADDIKETSVQLAAELISELAPFCGGVHLMALGAEDRIPLILDRARR</sequence>
<dbReference type="EMBL" id="UINC01013211">
    <property type="protein sequence ID" value="SVA57247.1"/>
    <property type="molecule type" value="Genomic_DNA"/>
</dbReference>